<dbReference type="EnsemblPlants" id="OBART05G26720.1">
    <property type="protein sequence ID" value="OBART05G26720.1"/>
    <property type="gene ID" value="OBART05G26720"/>
</dbReference>
<evidence type="ECO:0000313" key="2">
    <source>
        <dbReference type="EnsemblPlants" id="OBART05G26720.1"/>
    </source>
</evidence>
<evidence type="ECO:0000259" key="1">
    <source>
        <dbReference type="Pfam" id="PF03478"/>
    </source>
</evidence>
<protein>
    <recommendedName>
        <fullName evidence="1">KIB1-4 beta-propeller domain-containing protein</fullName>
    </recommendedName>
</protein>
<dbReference type="AlphaFoldDB" id="A0A0D3GB53"/>
<dbReference type="Pfam" id="PF03478">
    <property type="entry name" value="Beta-prop_KIB1-4"/>
    <property type="match status" value="1"/>
</dbReference>
<feature type="domain" description="KIB1-4 beta-propeller" evidence="1">
    <location>
        <begin position="77"/>
        <end position="350"/>
    </location>
</feature>
<dbReference type="Gramene" id="OBART05G26720.1">
    <property type="protein sequence ID" value="OBART05G26720.1"/>
    <property type="gene ID" value="OBART05G26720"/>
</dbReference>
<dbReference type="Gene3D" id="1.20.1280.50">
    <property type="match status" value="1"/>
</dbReference>
<sequence>MDVSPAPPWAELPDAVLLGIVRRIPCAFDRAHVGEICRSWRRTLLQIPPPRPLPGILLLTPHGPTLSFVVAGDAWCTHPVFVPEAFRRARYFGSYDDSWLFLAVGQDNGHVLFNLTDSQEEELPNWGTFQLHDRELEAEILLVAATLSSSPNVHGSVAGGILTADLPPANSMEHIAFWRTGSDVMSKTIRTSGVGLLEDVAYHDEAFHFLTLDDIIVVCRASMAEPWSPGKIVVVDEVNVSIELGNITPRDELGYRDLRIVASYLVESRNDLLMVEKLAPNLLSPASAFRVFQMIKERLHDGQVHYSWEELTTKLDGRMLFVGQGCSRSYEAANYPGLDAGVYFLDDRSTRHDPKIPFQGARARRYLCSDNGKWSGTPPQIKLCVHGSRPIEPLSSRLAFPLRRQF</sequence>
<organism evidence="2">
    <name type="scientific">Oryza barthii</name>
    <dbReference type="NCBI Taxonomy" id="65489"/>
    <lineage>
        <taxon>Eukaryota</taxon>
        <taxon>Viridiplantae</taxon>
        <taxon>Streptophyta</taxon>
        <taxon>Embryophyta</taxon>
        <taxon>Tracheophyta</taxon>
        <taxon>Spermatophyta</taxon>
        <taxon>Magnoliopsida</taxon>
        <taxon>Liliopsida</taxon>
        <taxon>Poales</taxon>
        <taxon>Poaceae</taxon>
        <taxon>BOP clade</taxon>
        <taxon>Oryzoideae</taxon>
        <taxon>Oryzeae</taxon>
        <taxon>Oryzinae</taxon>
        <taxon>Oryza</taxon>
    </lineage>
</organism>
<dbReference type="PANTHER" id="PTHR33110:SF135">
    <property type="entry name" value="OS05G0539300 PROTEIN"/>
    <property type="match status" value="1"/>
</dbReference>
<name>A0A0D3GB53_9ORYZ</name>
<dbReference type="PANTHER" id="PTHR33110">
    <property type="entry name" value="F-BOX/KELCH-REPEAT PROTEIN-RELATED"/>
    <property type="match status" value="1"/>
</dbReference>
<evidence type="ECO:0000313" key="3">
    <source>
        <dbReference type="Proteomes" id="UP000026960"/>
    </source>
</evidence>
<dbReference type="PaxDb" id="65489-OBART05G26720.1"/>
<proteinExistence type="predicted"/>
<reference evidence="2" key="1">
    <citation type="journal article" date="2009" name="Rice">
        <title>De Novo Next Generation Sequencing of Plant Genomes.</title>
        <authorList>
            <person name="Rounsley S."/>
            <person name="Marri P.R."/>
            <person name="Yu Y."/>
            <person name="He R."/>
            <person name="Sisneros N."/>
            <person name="Goicoechea J.L."/>
            <person name="Lee S.J."/>
            <person name="Angelova A."/>
            <person name="Kudrna D."/>
            <person name="Luo M."/>
            <person name="Affourtit J."/>
            <person name="Desany B."/>
            <person name="Knight J."/>
            <person name="Niazi F."/>
            <person name="Egholm M."/>
            <person name="Wing R.A."/>
        </authorList>
    </citation>
    <scope>NUCLEOTIDE SEQUENCE [LARGE SCALE GENOMIC DNA]</scope>
    <source>
        <strain evidence="2">cv. IRGC 105608</strain>
    </source>
</reference>
<accession>A0A0D3GB53</accession>
<dbReference type="HOGENOM" id="CLU_019286_5_1_1"/>
<keyword evidence="3" id="KW-1185">Reference proteome</keyword>
<reference evidence="2" key="2">
    <citation type="submission" date="2015-03" db="UniProtKB">
        <authorList>
            <consortium name="EnsemblPlants"/>
        </authorList>
    </citation>
    <scope>IDENTIFICATION</scope>
</reference>
<dbReference type="Proteomes" id="UP000026960">
    <property type="component" value="Chromosome 5"/>
</dbReference>
<dbReference type="InterPro" id="IPR005174">
    <property type="entry name" value="KIB1-4_b-propeller"/>
</dbReference>